<evidence type="ECO:0000256" key="6">
    <source>
        <dbReference type="ARBA" id="ARBA00023015"/>
    </source>
</evidence>
<evidence type="ECO:0000313" key="13">
    <source>
        <dbReference type="Proteomes" id="UP000016924"/>
    </source>
</evidence>
<dbReference type="Pfam" id="PF00096">
    <property type="entry name" value="zf-C2H2"/>
    <property type="match status" value="3"/>
</dbReference>
<evidence type="ECO:0000256" key="7">
    <source>
        <dbReference type="ARBA" id="ARBA00023163"/>
    </source>
</evidence>
<sequence length="580" mass="63932">MAPQKSLKRKADKLDDAPASQKAREDPVNQDDGSDYSDSSSSGDDEASRPTLTPGSPLTTCSTPRTPREKNFHCHYPSCGKSFTRPSRLEEHILSHTGGRPFACKQCPKTFVRNNHLKRHVKTSHTSERDYICHWPGCGKGFASGTRLRRHVATHEAKEQYRCRDYPPCNATFRKHATLQKHITSAHLNQKPFPCPFIDDATGQPCGHAYDTESALRAHEGRIHGGSRYVCTLCSPSAIGTPSVGTPLTPVSALTETTTTPVPRVTFSTYALLQSHIKAAHPPQCPHCPRTFDTPRALRQHTEIAHATPLEARQTHICDFPGCGRGFTRAGNLDVHKKTVHGAVKAFVCGTTDLAGSKDEELRAWWSGEKEGACGFALGTKANLEEHVRTQHLGKEGMRARKARKKAEEASVDVEEVRRRNLRRKKGSETLRTVAPLAGAGWEGLGRDIDCLKPECAHMFMREYDLWNHCKAVHRMSDGEIEEAMAERAERDALAGGPFWTRGANGRHEGFFDQEEFEANEALDREAGINPGLPGFDVHGGGGFSRLWNHEGVPVDPALLGVAQQEVGGLEAVKAYLQQE</sequence>
<dbReference type="FunFam" id="3.30.160.60:FF:000125">
    <property type="entry name" value="Putative zinc finger protein 143"/>
    <property type="match status" value="1"/>
</dbReference>
<dbReference type="PROSITE" id="PS50157">
    <property type="entry name" value="ZINC_FINGER_C2H2_2"/>
    <property type="match status" value="6"/>
</dbReference>
<dbReference type="Pfam" id="PF13894">
    <property type="entry name" value="zf-C2H2_4"/>
    <property type="match status" value="1"/>
</dbReference>
<dbReference type="PANTHER" id="PTHR46179:SF13">
    <property type="entry name" value="C2H2-TYPE DOMAIN-CONTAINING PROTEIN"/>
    <property type="match status" value="1"/>
</dbReference>
<keyword evidence="2" id="KW-0479">Metal-binding</keyword>
<feature type="domain" description="C2H2-type" evidence="11">
    <location>
        <begin position="131"/>
        <end position="160"/>
    </location>
</feature>
<comment type="subcellular location">
    <subcellularLocation>
        <location evidence="1">Nucleus</location>
    </subcellularLocation>
</comment>
<dbReference type="OrthoDB" id="4748970at2759"/>
<dbReference type="InterPro" id="IPR036236">
    <property type="entry name" value="Znf_C2H2_sf"/>
</dbReference>
<keyword evidence="6" id="KW-0805">Transcription regulation</keyword>
<dbReference type="Proteomes" id="UP000016924">
    <property type="component" value="Unassembled WGS sequence"/>
</dbReference>
<dbReference type="Gene3D" id="3.30.160.60">
    <property type="entry name" value="Classic Zinc Finger"/>
    <property type="match status" value="6"/>
</dbReference>
<dbReference type="PANTHER" id="PTHR46179">
    <property type="entry name" value="ZINC FINGER PROTEIN"/>
    <property type="match status" value="1"/>
</dbReference>
<reference evidence="13" key="1">
    <citation type="submission" date="2012-06" db="EMBL/GenBank/DDBJ databases">
        <title>The genome sequence of Coniosporium apollinis CBS 100218.</title>
        <authorList>
            <consortium name="The Broad Institute Genome Sequencing Platform"/>
            <person name="Cuomo C."/>
            <person name="Gorbushina A."/>
            <person name="Noack S."/>
            <person name="Walker B."/>
            <person name="Young S.K."/>
            <person name="Zeng Q."/>
            <person name="Gargeya S."/>
            <person name="Fitzgerald M."/>
            <person name="Haas B."/>
            <person name="Abouelleil A."/>
            <person name="Alvarado L."/>
            <person name="Arachchi H.M."/>
            <person name="Berlin A.M."/>
            <person name="Chapman S.B."/>
            <person name="Goldberg J."/>
            <person name="Griggs A."/>
            <person name="Gujja S."/>
            <person name="Hansen M."/>
            <person name="Howarth C."/>
            <person name="Imamovic A."/>
            <person name="Larimer J."/>
            <person name="McCowan C."/>
            <person name="Montmayeur A."/>
            <person name="Murphy C."/>
            <person name="Neiman D."/>
            <person name="Pearson M."/>
            <person name="Priest M."/>
            <person name="Roberts A."/>
            <person name="Saif S."/>
            <person name="Shea T."/>
            <person name="Sisk P."/>
            <person name="Sykes S."/>
            <person name="Wortman J."/>
            <person name="Nusbaum C."/>
            <person name="Birren B."/>
        </authorList>
    </citation>
    <scope>NUCLEOTIDE SEQUENCE [LARGE SCALE GENOMIC DNA]</scope>
    <source>
        <strain evidence="13">CBS 100218</strain>
    </source>
</reference>
<feature type="domain" description="C2H2-type" evidence="11">
    <location>
        <begin position="102"/>
        <end position="130"/>
    </location>
</feature>
<evidence type="ECO:0000256" key="1">
    <source>
        <dbReference type="ARBA" id="ARBA00004123"/>
    </source>
</evidence>
<organism evidence="12 13">
    <name type="scientific">Coniosporium apollinis (strain CBS 100218)</name>
    <name type="common">Rock-inhabiting black yeast</name>
    <dbReference type="NCBI Taxonomy" id="1168221"/>
    <lineage>
        <taxon>Eukaryota</taxon>
        <taxon>Fungi</taxon>
        <taxon>Dikarya</taxon>
        <taxon>Ascomycota</taxon>
        <taxon>Pezizomycotina</taxon>
        <taxon>Dothideomycetes</taxon>
        <taxon>Dothideomycetes incertae sedis</taxon>
        <taxon>Coniosporium</taxon>
    </lineage>
</organism>
<feature type="compositionally biased region" description="Polar residues" evidence="10">
    <location>
        <begin position="50"/>
        <end position="64"/>
    </location>
</feature>
<dbReference type="GO" id="GO:0005634">
    <property type="term" value="C:nucleus"/>
    <property type="evidence" value="ECO:0007669"/>
    <property type="project" value="UniProtKB-SubCell"/>
</dbReference>
<evidence type="ECO:0000256" key="2">
    <source>
        <dbReference type="ARBA" id="ARBA00022723"/>
    </source>
</evidence>
<dbReference type="HOGENOM" id="CLU_002678_91_1_1"/>
<protein>
    <recommendedName>
        <fullName evidence="11">C2H2-type domain-containing protein</fullName>
    </recommendedName>
</protein>
<dbReference type="FunFam" id="3.30.160.60:FF:000624">
    <property type="entry name" value="zinc finger protein 697"/>
    <property type="match status" value="1"/>
</dbReference>
<dbReference type="PROSITE" id="PS00028">
    <property type="entry name" value="ZINC_FINGER_C2H2_1"/>
    <property type="match status" value="6"/>
</dbReference>
<keyword evidence="7" id="KW-0804">Transcription</keyword>
<dbReference type="EMBL" id="JH767562">
    <property type="protein sequence ID" value="EON63206.1"/>
    <property type="molecule type" value="Genomic_DNA"/>
</dbReference>
<dbReference type="InterPro" id="IPR051061">
    <property type="entry name" value="Zinc_finger_trans_reg"/>
</dbReference>
<evidence type="ECO:0000256" key="9">
    <source>
        <dbReference type="PROSITE-ProRule" id="PRU00042"/>
    </source>
</evidence>
<evidence type="ECO:0000256" key="3">
    <source>
        <dbReference type="ARBA" id="ARBA00022737"/>
    </source>
</evidence>
<name>R7YNJ1_CONA1</name>
<dbReference type="InterPro" id="IPR013087">
    <property type="entry name" value="Znf_C2H2_type"/>
</dbReference>
<keyword evidence="13" id="KW-1185">Reference proteome</keyword>
<dbReference type="eggNOG" id="KOG1721">
    <property type="taxonomic scope" value="Eukaryota"/>
</dbReference>
<evidence type="ECO:0000256" key="10">
    <source>
        <dbReference type="SAM" id="MobiDB-lite"/>
    </source>
</evidence>
<dbReference type="SMART" id="SM00355">
    <property type="entry name" value="ZnF_C2H2"/>
    <property type="match status" value="9"/>
</dbReference>
<feature type="compositionally biased region" description="Basic and acidic residues" evidence="10">
    <location>
        <begin position="12"/>
        <end position="27"/>
    </location>
</feature>
<dbReference type="STRING" id="1168221.R7YNJ1"/>
<proteinExistence type="predicted"/>
<keyword evidence="5" id="KW-0862">Zinc</keyword>
<feature type="compositionally biased region" description="Basic residues" evidence="10">
    <location>
        <begin position="1"/>
        <end position="11"/>
    </location>
</feature>
<evidence type="ECO:0000256" key="4">
    <source>
        <dbReference type="ARBA" id="ARBA00022771"/>
    </source>
</evidence>
<dbReference type="GO" id="GO:0000978">
    <property type="term" value="F:RNA polymerase II cis-regulatory region sequence-specific DNA binding"/>
    <property type="evidence" value="ECO:0007669"/>
    <property type="project" value="UniProtKB-ARBA"/>
</dbReference>
<dbReference type="GO" id="GO:0000981">
    <property type="term" value="F:DNA-binding transcription factor activity, RNA polymerase II-specific"/>
    <property type="evidence" value="ECO:0007669"/>
    <property type="project" value="UniProtKB-ARBA"/>
</dbReference>
<accession>R7YNJ1</accession>
<feature type="region of interest" description="Disordered" evidence="10">
    <location>
        <begin position="1"/>
        <end position="64"/>
    </location>
</feature>
<feature type="domain" description="C2H2-type" evidence="11">
    <location>
        <begin position="161"/>
        <end position="192"/>
    </location>
</feature>
<feature type="domain" description="C2H2-type" evidence="11">
    <location>
        <begin position="72"/>
        <end position="101"/>
    </location>
</feature>
<gene>
    <name evidence="12" type="ORF">W97_02433</name>
</gene>
<dbReference type="GO" id="GO:0008270">
    <property type="term" value="F:zinc ion binding"/>
    <property type="evidence" value="ECO:0007669"/>
    <property type="project" value="UniProtKB-KW"/>
</dbReference>
<feature type="domain" description="C2H2-type" evidence="11">
    <location>
        <begin position="193"/>
        <end position="229"/>
    </location>
</feature>
<dbReference type="OMA" id="MLTGEGY"/>
<dbReference type="AlphaFoldDB" id="R7YNJ1"/>
<evidence type="ECO:0000256" key="8">
    <source>
        <dbReference type="ARBA" id="ARBA00023242"/>
    </source>
</evidence>
<dbReference type="RefSeq" id="XP_007778523.1">
    <property type="nucleotide sequence ID" value="XM_007780333.1"/>
</dbReference>
<dbReference type="SUPFAM" id="SSF57667">
    <property type="entry name" value="beta-beta-alpha zinc fingers"/>
    <property type="match status" value="3"/>
</dbReference>
<keyword evidence="3" id="KW-0677">Repeat</keyword>
<keyword evidence="8" id="KW-0539">Nucleus</keyword>
<feature type="domain" description="C2H2-type" evidence="11">
    <location>
        <begin position="316"/>
        <end position="346"/>
    </location>
</feature>
<dbReference type="GeneID" id="19899744"/>
<evidence type="ECO:0000256" key="5">
    <source>
        <dbReference type="ARBA" id="ARBA00022833"/>
    </source>
</evidence>
<keyword evidence="4 9" id="KW-0863">Zinc-finger</keyword>
<evidence type="ECO:0000313" key="12">
    <source>
        <dbReference type="EMBL" id="EON63206.1"/>
    </source>
</evidence>
<evidence type="ECO:0000259" key="11">
    <source>
        <dbReference type="PROSITE" id="PS50157"/>
    </source>
</evidence>